<dbReference type="GeneID" id="103308129"/>
<dbReference type="KEGG" id="api:103308129"/>
<evidence type="ECO:0000256" key="1">
    <source>
        <dbReference type="ARBA" id="ARBA00022723"/>
    </source>
</evidence>
<dbReference type="GO" id="GO:0043005">
    <property type="term" value="C:neuron projection"/>
    <property type="evidence" value="ECO:0007669"/>
    <property type="project" value="TreeGrafter"/>
</dbReference>
<organism evidence="5 6">
    <name type="scientific">Acyrthosiphon pisum</name>
    <name type="common">Pea aphid</name>
    <dbReference type="NCBI Taxonomy" id="7029"/>
    <lineage>
        <taxon>Eukaryota</taxon>
        <taxon>Metazoa</taxon>
        <taxon>Ecdysozoa</taxon>
        <taxon>Arthropoda</taxon>
        <taxon>Hexapoda</taxon>
        <taxon>Insecta</taxon>
        <taxon>Pterygota</taxon>
        <taxon>Neoptera</taxon>
        <taxon>Paraneoptera</taxon>
        <taxon>Hemiptera</taxon>
        <taxon>Sternorrhyncha</taxon>
        <taxon>Aphidomorpha</taxon>
        <taxon>Aphidoidea</taxon>
        <taxon>Aphididae</taxon>
        <taxon>Macrosiphini</taxon>
        <taxon>Acyrthosiphon</taxon>
    </lineage>
</organism>
<dbReference type="EnsemblMetazoa" id="XM_029489275.1">
    <property type="protein sequence ID" value="XP_029345135.1"/>
    <property type="gene ID" value="LOC103308129"/>
</dbReference>
<dbReference type="RefSeq" id="XP_029345135.1">
    <property type="nucleotide sequence ID" value="XM_029489275.1"/>
</dbReference>
<dbReference type="GO" id="GO:0020037">
    <property type="term" value="F:heme binding"/>
    <property type="evidence" value="ECO:0007669"/>
    <property type="project" value="InterPro"/>
</dbReference>
<dbReference type="PROSITE" id="PS50292">
    <property type="entry name" value="PEROXIDASE_3"/>
    <property type="match status" value="1"/>
</dbReference>
<dbReference type="Pfam" id="PF03098">
    <property type="entry name" value="An_peroxidase"/>
    <property type="match status" value="1"/>
</dbReference>
<dbReference type="InterPro" id="IPR010255">
    <property type="entry name" value="Haem_peroxidase_sf"/>
</dbReference>
<dbReference type="PANTHER" id="PTHR11903:SF39">
    <property type="entry name" value="PROSTAGLANDIN G_H SYNTHASE 2-LIKE"/>
    <property type="match status" value="1"/>
</dbReference>
<dbReference type="InterPro" id="IPR050783">
    <property type="entry name" value="Oxylipin_biosynth_metab"/>
</dbReference>
<dbReference type="AlphaFoldDB" id="A0A8R2NPX2"/>
<evidence type="ECO:0000256" key="4">
    <source>
        <dbReference type="ARBA" id="ARBA00023004"/>
    </source>
</evidence>
<evidence type="ECO:0000313" key="6">
    <source>
        <dbReference type="Proteomes" id="UP000007819"/>
    </source>
</evidence>
<dbReference type="GO" id="GO:0019371">
    <property type="term" value="P:cyclooxygenase pathway"/>
    <property type="evidence" value="ECO:0007669"/>
    <property type="project" value="TreeGrafter"/>
</dbReference>
<sequence length="304" mass="34529">MSLLWAREHNRVCAELSQKWPTWTDEELYTKARKIVTVQMMNIMMTDILNVELRPEVYYHRMENIRGSSKPFELYLMMAVSNLPEKLQYSSRNLTSYNNASQVSEAALKDSLRLMMTSKMSMVTANDDGTLTEQLTKTLMILSREQCLQSFNNYRRRLGLPAYKSFFDLTGNVETATALEKLYSTVEKVELLTGVLTEKSSSGVLPTAKVLCNSYIVNAILANSVTTKHLWAPDTFGGVEFFNMVKSTSLESLVCRNMDNCNELKTESFSKFSDPMGKASYANLWTKIVSFVAAISKYLLSIFT</sequence>
<keyword evidence="2" id="KW-0223">Dioxygenase</keyword>
<keyword evidence="3" id="KW-0560">Oxidoreductase</keyword>
<keyword evidence="4" id="KW-0408">Iron</keyword>
<name>A0A8R2NPX2_ACYPI</name>
<reference evidence="5" key="2">
    <citation type="submission" date="2022-06" db="UniProtKB">
        <authorList>
            <consortium name="EnsemblMetazoa"/>
        </authorList>
    </citation>
    <scope>IDENTIFICATION</scope>
</reference>
<dbReference type="PANTHER" id="PTHR11903">
    <property type="entry name" value="PROSTAGLANDIN G/H SYNTHASE"/>
    <property type="match status" value="1"/>
</dbReference>
<dbReference type="PRINTS" id="PR00457">
    <property type="entry name" value="ANPEROXIDASE"/>
</dbReference>
<dbReference type="SUPFAM" id="SSF48113">
    <property type="entry name" value="Heme-dependent peroxidases"/>
    <property type="match status" value="1"/>
</dbReference>
<dbReference type="GO" id="GO:0004666">
    <property type="term" value="F:prostaglandin-endoperoxide synthase activity"/>
    <property type="evidence" value="ECO:0007669"/>
    <property type="project" value="TreeGrafter"/>
</dbReference>
<dbReference type="GO" id="GO:0004601">
    <property type="term" value="F:peroxidase activity"/>
    <property type="evidence" value="ECO:0007669"/>
    <property type="project" value="InterPro"/>
</dbReference>
<dbReference type="InterPro" id="IPR037120">
    <property type="entry name" value="Haem_peroxidase_sf_animal"/>
</dbReference>
<dbReference type="InterPro" id="IPR019791">
    <property type="entry name" value="Haem_peroxidase_animal"/>
</dbReference>
<protein>
    <submittedName>
        <fullName evidence="5">Uncharacterized protein</fullName>
    </submittedName>
</protein>
<dbReference type="GO" id="GO:0006979">
    <property type="term" value="P:response to oxidative stress"/>
    <property type="evidence" value="ECO:0007669"/>
    <property type="project" value="InterPro"/>
</dbReference>
<proteinExistence type="predicted"/>
<evidence type="ECO:0000256" key="3">
    <source>
        <dbReference type="ARBA" id="ARBA00023002"/>
    </source>
</evidence>
<dbReference type="GO" id="GO:0005737">
    <property type="term" value="C:cytoplasm"/>
    <property type="evidence" value="ECO:0007669"/>
    <property type="project" value="TreeGrafter"/>
</dbReference>
<dbReference type="GO" id="GO:0016702">
    <property type="term" value="F:oxidoreductase activity, acting on single donors with incorporation of molecular oxygen, incorporation of two atoms of oxygen"/>
    <property type="evidence" value="ECO:0007669"/>
    <property type="project" value="TreeGrafter"/>
</dbReference>
<dbReference type="Proteomes" id="UP000007819">
    <property type="component" value="Chromosome A2"/>
</dbReference>
<evidence type="ECO:0000313" key="5">
    <source>
        <dbReference type="EnsemblMetazoa" id="XP_029345135.1"/>
    </source>
</evidence>
<accession>A0A8R2NPX2</accession>
<evidence type="ECO:0000256" key="2">
    <source>
        <dbReference type="ARBA" id="ARBA00022964"/>
    </source>
</evidence>
<dbReference type="Gene3D" id="1.10.640.10">
    <property type="entry name" value="Haem peroxidase domain superfamily, animal type"/>
    <property type="match status" value="1"/>
</dbReference>
<keyword evidence="1" id="KW-0479">Metal-binding</keyword>
<dbReference type="OrthoDB" id="6333650at2759"/>
<keyword evidence="6" id="KW-1185">Reference proteome</keyword>
<dbReference type="GO" id="GO:0046872">
    <property type="term" value="F:metal ion binding"/>
    <property type="evidence" value="ECO:0007669"/>
    <property type="project" value="UniProtKB-KW"/>
</dbReference>
<reference evidence="6" key="1">
    <citation type="submission" date="2010-06" db="EMBL/GenBank/DDBJ databases">
        <authorList>
            <person name="Jiang H."/>
            <person name="Abraham K."/>
            <person name="Ali S."/>
            <person name="Alsbrooks S.L."/>
            <person name="Anim B.N."/>
            <person name="Anosike U.S."/>
            <person name="Attaway T."/>
            <person name="Bandaranaike D.P."/>
            <person name="Battles P.K."/>
            <person name="Bell S.N."/>
            <person name="Bell A.V."/>
            <person name="Beltran B."/>
            <person name="Bickham C."/>
            <person name="Bustamante Y."/>
            <person name="Caleb T."/>
            <person name="Canada A."/>
            <person name="Cardenas V."/>
            <person name="Carter K."/>
            <person name="Chacko J."/>
            <person name="Chandrabose M.N."/>
            <person name="Chavez D."/>
            <person name="Chavez A."/>
            <person name="Chen L."/>
            <person name="Chu H.-S."/>
            <person name="Claassen K.J."/>
            <person name="Cockrell R."/>
            <person name="Collins M."/>
            <person name="Cooper J.A."/>
            <person name="Cree A."/>
            <person name="Curry S.M."/>
            <person name="Da Y."/>
            <person name="Dao M.D."/>
            <person name="Das B."/>
            <person name="Davila M.-L."/>
            <person name="Davy-Carroll L."/>
            <person name="Denson S."/>
            <person name="Dinh H."/>
            <person name="Ebong V.E."/>
            <person name="Edwards J.R."/>
            <person name="Egan A."/>
            <person name="El-Daye J."/>
            <person name="Escobedo L."/>
            <person name="Fernandez S."/>
            <person name="Fernando P.R."/>
            <person name="Flagg N."/>
            <person name="Forbes L.D."/>
            <person name="Fowler R.G."/>
            <person name="Fu Q."/>
            <person name="Gabisi R.A."/>
            <person name="Ganer J."/>
            <person name="Garbino Pronczuk A."/>
            <person name="Garcia R.M."/>
            <person name="Garner T."/>
            <person name="Garrett T.E."/>
            <person name="Gonzalez D.A."/>
            <person name="Hamid H."/>
            <person name="Hawkins E.S."/>
            <person name="Hirani K."/>
            <person name="Hogues M.E."/>
            <person name="Hollins B."/>
            <person name="Hsiao C.-H."/>
            <person name="Jabil R."/>
            <person name="James M.L."/>
            <person name="Jhangiani S.N."/>
            <person name="Johnson B."/>
            <person name="Johnson Q."/>
            <person name="Joshi V."/>
            <person name="Kalu J.B."/>
            <person name="Kam C."/>
            <person name="Kashfia A."/>
            <person name="Keebler J."/>
            <person name="Kisamo H."/>
            <person name="Kovar C.L."/>
            <person name="Lago L.A."/>
            <person name="Lai C.-Y."/>
            <person name="Laidlaw J."/>
            <person name="Lara F."/>
            <person name="Le T.-K."/>
            <person name="Lee S.L."/>
            <person name="Legall F.H."/>
            <person name="Lemon S.J."/>
            <person name="Lewis L.R."/>
            <person name="Li B."/>
            <person name="Liu Y."/>
            <person name="Liu Y.-S."/>
            <person name="Lopez J."/>
            <person name="Lozado R.J."/>
            <person name="Lu J."/>
            <person name="Madu R.C."/>
            <person name="Maheshwari M."/>
            <person name="Maheshwari R."/>
            <person name="Malloy K."/>
            <person name="Martinez E."/>
            <person name="Mathew T."/>
            <person name="Mercado I.C."/>
            <person name="Mercado C."/>
            <person name="Meyer B."/>
            <person name="Montgomery K."/>
            <person name="Morgan M.B."/>
            <person name="Munidasa M."/>
            <person name="Nazareth L.V."/>
            <person name="Nelson J."/>
            <person name="Ng B.M."/>
            <person name="Nguyen N.B."/>
            <person name="Nguyen P.Q."/>
            <person name="Nguyen T."/>
            <person name="Obregon M."/>
            <person name="Okwuonu G.O."/>
            <person name="Onwere C.G."/>
            <person name="Orozco G."/>
            <person name="Parra A."/>
            <person name="Patel S."/>
            <person name="Patil S."/>
            <person name="Perez A."/>
            <person name="Perez Y."/>
            <person name="Pham C."/>
            <person name="Primus E.L."/>
            <person name="Pu L.-L."/>
            <person name="Puazo M."/>
            <person name="Qin X."/>
            <person name="Quiroz J.B."/>
            <person name="Reese J."/>
            <person name="Richards S."/>
            <person name="Rives C.M."/>
            <person name="Robberts R."/>
            <person name="Ruiz S.J."/>
            <person name="Ruiz M.J."/>
            <person name="Santibanez J."/>
            <person name="Schneider B.W."/>
            <person name="Sisson I."/>
            <person name="Smith M."/>
            <person name="Sodergren E."/>
            <person name="Song X.-Z."/>
            <person name="Song B.B."/>
            <person name="Summersgill H."/>
            <person name="Thelus R."/>
            <person name="Thornton R.D."/>
            <person name="Trejos Z.Y."/>
            <person name="Usmani K."/>
            <person name="Vattathil S."/>
            <person name="Villasana D."/>
            <person name="Walker D.L."/>
            <person name="Wang S."/>
            <person name="Wang K."/>
            <person name="White C.S."/>
            <person name="Williams A.C."/>
            <person name="Williamson J."/>
            <person name="Wilson K."/>
            <person name="Woghiren I.O."/>
            <person name="Woodworth J.R."/>
            <person name="Worley K.C."/>
            <person name="Wright R.A."/>
            <person name="Wu W."/>
            <person name="Young L."/>
            <person name="Zhang L."/>
            <person name="Zhang J."/>
            <person name="Zhu Y."/>
            <person name="Muzny D.M."/>
            <person name="Weinstock G."/>
            <person name="Gibbs R.A."/>
        </authorList>
    </citation>
    <scope>NUCLEOTIDE SEQUENCE [LARGE SCALE GENOMIC DNA]</scope>
    <source>
        <strain evidence="6">LSR1</strain>
    </source>
</reference>